<feature type="region of interest" description="Disordered" evidence="1">
    <location>
        <begin position="914"/>
        <end position="997"/>
    </location>
</feature>
<evidence type="ECO:0000313" key="3">
    <source>
        <dbReference type="Proteomes" id="UP000094043"/>
    </source>
</evidence>
<proteinExistence type="predicted"/>
<feature type="compositionally biased region" description="Polar residues" evidence="1">
    <location>
        <begin position="632"/>
        <end position="654"/>
    </location>
</feature>
<gene>
    <name evidence="2" type="ORF">L203_102984</name>
</gene>
<feature type="compositionally biased region" description="Polar residues" evidence="1">
    <location>
        <begin position="915"/>
        <end position="928"/>
    </location>
</feature>
<dbReference type="VEuPathDB" id="FungiDB:L203_01747"/>
<dbReference type="EMBL" id="CP143786">
    <property type="protein sequence ID" value="WVN87789.1"/>
    <property type="molecule type" value="Genomic_DNA"/>
</dbReference>
<reference evidence="2" key="3">
    <citation type="submission" date="2024-01" db="EMBL/GenBank/DDBJ databases">
        <authorList>
            <person name="Coelho M.A."/>
            <person name="David-Palma M."/>
            <person name="Shea T."/>
            <person name="Sun S."/>
            <person name="Cuomo C.A."/>
            <person name="Heitman J."/>
        </authorList>
    </citation>
    <scope>NUCLEOTIDE SEQUENCE</scope>
    <source>
        <strain evidence="2">CBS 7841</strain>
    </source>
</reference>
<feature type="compositionally biased region" description="Polar residues" evidence="1">
    <location>
        <begin position="586"/>
        <end position="606"/>
    </location>
</feature>
<dbReference type="OrthoDB" id="5964929at2759"/>
<dbReference type="RefSeq" id="XP_066068489.1">
    <property type="nucleotide sequence ID" value="XM_066212392.1"/>
</dbReference>
<feature type="region of interest" description="Disordered" evidence="1">
    <location>
        <begin position="128"/>
        <end position="169"/>
    </location>
</feature>
<feature type="region of interest" description="Disordered" evidence="1">
    <location>
        <begin position="486"/>
        <end position="569"/>
    </location>
</feature>
<feature type="compositionally biased region" description="Polar residues" evidence="1">
    <location>
        <begin position="806"/>
        <end position="821"/>
    </location>
</feature>
<keyword evidence="3" id="KW-1185">Reference proteome</keyword>
<feature type="region of interest" description="Disordered" evidence="1">
    <location>
        <begin position="59"/>
        <end position="85"/>
    </location>
</feature>
<dbReference type="InterPro" id="IPR003034">
    <property type="entry name" value="SAP_dom"/>
</dbReference>
<reference evidence="2" key="1">
    <citation type="submission" date="2016-06" db="EMBL/GenBank/DDBJ databases">
        <authorList>
            <person name="Cuomo C."/>
            <person name="Litvintseva A."/>
            <person name="Heitman J."/>
            <person name="Chen Y."/>
            <person name="Sun S."/>
            <person name="Springer D."/>
            <person name="Dromer F."/>
            <person name="Young S."/>
            <person name="Zeng Q."/>
            <person name="Chapman S."/>
            <person name="Gujja S."/>
            <person name="Saif S."/>
            <person name="Birren B."/>
        </authorList>
    </citation>
    <scope>NUCLEOTIDE SEQUENCE</scope>
    <source>
        <strain evidence="2">CBS 7841</strain>
    </source>
</reference>
<accession>A0A1E3IRV4</accession>
<name>A0A1E3IRV4_9TREE</name>
<dbReference type="PROSITE" id="PS50800">
    <property type="entry name" value="SAP"/>
    <property type="match status" value="1"/>
</dbReference>
<feature type="compositionally biased region" description="Low complexity" evidence="1">
    <location>
        <begin position="929"/>
        <end position="946"/>
    </location>
</feature>
<dbReference type="Proteomes" id="UP000094043">
    <property type="component" value="Chromosome 3"/>
</dbReference>
<protein>
    <submittedName>
        <fullName evidence="2">Uncharacterized protein</fullName>
    </submittedName>
</protein>
<feature type="compositionally biased region" description="Low complexity" evidence="1">
    <location>
        <begin position="614"/>
        <end position="628"/>
    </location>
</feature>
<feature type="region of interest" description="Disordered" evidence="1">
    <location>
        <begin position="586"/>
        <end position="660"/>
    </location>
</feature>
<sequence>MSDDILRNSAALNALKRHQLVSLSKKYGLKANGKNVEMVERLQEYAASHAGDLDFYIPEPAPTPARPLDALSPQSSEPSSPVCKKPMPQAVVSIPSLSVPTLNHKESMISIMTRQSWDVLSESGASFISPQEDEDMEDKFATRASWKSSNNGESMKAEEDNDGHSKRNSLSVKALASSISRRGSLILLGRSLSNPYSHFEDNKPEMASNTIYDTAISQVDTVEDQEMVVDAPPSPASTVGVPRRHSRHTLQERPSTVRLCSPIPFQNVGISTVNASSDELPFVGKAKDTNALKSRRSMAPLKSPTTTSTGGLVRKSMPALSGANSASLLAVYPQLPTITSEYASMMVDSFPADKETTPIPGEFPQMSPIANKVPVLFGDESIPGVSNQQFSDAAQAVLKEMNARLPEGSLKFGQELLKGNNAEIDKLVHVNRDLGTGGWGLSVDKNGQKRDRYAEIHKKEFSKMKSISKSSLLPHQKDAASHLHQPTMVPLAGPSNPSKRKLEYSSVSDLPSAPNGLPLCTSDENTEGRRAKRSRLSTSLASILGEDRGASHPTMLRRMKDRREKKSSLLVKGSSLKFGFLKKKSTLSMGSSNPTAEMSHATSSISHPRPMGKSFSSAPSARSASAAAVTGKQPQSLQPNGNLQKQRGRSTSTYSLLSPRLLKSSKRSKIPDFAPSAYKKTVPNQASLDTTNTLGLPRPSSLIQQRSSFFSTSSSAERVLKKQSHADLLKTARQAPPPPCARVLEQKSRPVSETFPKQASSISSSVQLQKTEQKTRVLSTVRCASSTSTFMPNPKSERNDKPPSSEAAQSVTSPPSSLHRQSTLYLPTAASIARMQATVKPRADRPLPKIPQKPSSTKIVSAPVHRPVWVNDENENENLDMLGAQITIGTIRPFGDASSRENAFEANFMVKPSPLSKTSAASAGNATPSKAVSKKGSAASLSGASRQRARTSGLSAVKSRGDLREKEQHIKRKKEEMRATIERRKEERELREMLNDI</sequence>
<feature type="compositionally biased region" description="Basic and acidic residues" evidence="1">
    <location>
        <begin position="155"/>
        <end position="165"/>
    </location>
</feature>
<feature type="region of interest" description="Disordered" evidence="1">
    <location>
        <begin position="231"/>
        <end position="252"/>
    </location>
</feature>
<dbReference type="GeneID" id="91087195"/>
<feature type="compositionally biased region" description="Basic and acidic residues" evidence="1">
    <location>
        <begin position="959"/>
        <end position="997"/>
    </location>
</feature>
<dbReference type="KEGG" id="cdep:91087195"/>
<evidence type="ECO:0000256" key="1">
    <source>
        <dbReference type="SAM" id="MobiDB-lite"/>
    </source>
</evidence>
<feature type="compositionally biased region" description="Polar residues" evidence="1">
    <location>
        <begin position="751"/>
        <end position="791"/>
    </location>
</feature>
<feature type="region of interest" description="Disordered" evidence="1">
    <location>
        <begin position="838"/>
        <end position="859"/>
    </location>
</feature>
<organism evidence="2 3">
    <name type="scientific">Cryptococcus depauperatus CBS 7841</name>
    <dbReference type="NCBI Taxonomy" id="1295531"/>
    <lineage>
        <taxon>Eukaryota</taxon>
        <taxon>Fungi</taxon>
        <taxon>Dikarya</taxon>
        <taxon>Basidiomycota</taxon>
        <taxon>Agaricomycotina</taxon>
        <taxon>Tremellomycetes</taxon>
        <taxon>Tremellales</taxon>
        <taxon>Cryptococcaceae</taxon>
        <taxon>Cryptococcus</taxon>
    </lineage>
</organism>
<evidence type="ECO:0000313" key="2">
    <source>
        <dbReference type="EMBL" id="WVN87789.1"/>
    </source>
</evidence>
<dbReference type="AlphaFoldDB" id="A0A1E3IRV4"/>
<feature type="region of interest" description="Disordered" evidence="1">
    <location>
        <begin position="746"/>
        <end position="821"/>
    </location>
</feature>
<reference evidence="2" key="2">
    <citation type="journal article" date="2022" name="Elife">
        <title>Obligate sexual reproduction of a homothallic fungus closely related to the Cryptococcus pathogenic species complex.</title>
        <authorList>
            <person name="Passer A.R."/>
            <person name="Clancey S.A."/>
            <person name="Shea T."/>
            <person name="David-Palma M."/>
            <person name="Averette A.F."/>
            <person name="Boekhout T."/>
            <person name="Porcel B.M."/>
            <person name="Nowrousian M."/>
            <person name="Cuomo C.A."/>
            <person name="Sun S."/>
            <person name="Heitman J."/>
            <person name="Coelho M.A."/>
        </authorList>
    </citation>
    <scope>NUCLEOTIDE SEQUENCE</scope>
    <source>
        <strain evidence="2">CBS 7841</strain>
    </source>
</reference>